<keyword evidence="2 5" id="KW-0808">Transferase</keyword>
<dbReference type="PANTHER" id="PTHR46015:SF1">
    <property type="entry name" value="HOMOCYSTEINE S-METHYLTRANSFERASE-LIKE ISOFORM 1"/>
    <property type="match status" value="1"/>
</dbReference>
<dbReference type="PANTHER" id="PTHR46015">
    <property type="entry name" value="ZGC:172121"/>
    <property type="match status" value="1"/>
</dbReference>
<dbReference type="Pfam" id="PF02574">
    <property type="entry name" value="S-methyl_trans"/>
    <property type="match status" value="2"/>
</dbReference>
<proteinExistence type="predicted"/>
<keyword evidence="1 5" id="KW-0489">Methyltransferase</keyword>
<evidence type="ECO:0000256" key="5">
    <source>
        <dbReference type="PROSITE-ProRule" id="PRU00333"/>
    </source>
</evidence>
<dbReference type="GO" id="GO:0033528">
    <property type="term" value="P:S-methylmethionine cycle"/>
    <property type="evidence" value="ECO:0007669"/>
    <property type="project" value="TreeGrafter"/>
</dbReference>
<dbReference type="InterPro" id="IPR036589">
    <property type="entry name" value="HCY_dom_sf"/>
</dbReference>
<name>A0A2S4PXS4_9PEZI</name>
<evidence type="ECO:0000256" key="3">
    <source>
        <dbReference type="ARBA" id="ARBA00022723"/>
    </source>
</evidence>
<evidence type="ECO:0000256" key="2">
    <source>
        <dbReference type="ARBA" id="ARBA00022679"/>
    </source>
</evidence>
<dbReference type="InterPro" id="IPR003726">
    <property type="entry name" value="HCY_dom"/>
</dbReference>
<feature type="binding site" evidence="5">
    <location>
        <position position="424"/>
    </location>
    <ligand>
        <name>Zn(2+)</name>
        <dbReference type="ChEBI" id="CHEBI:29105"/>
    </ligand>
</feature>
<dbReference type="GO" id="GO:0032259">
    <property type="term" value="P:methylation"/>
    <property type="evidence" value="ECO:0007669"/>
    <property type="project" value="UniProtKB-KW"/>
</dbReference>
<dbReference type="SUPFAM" id="SSF82282">
    <property type="entry name" value="Homocysteine S-methyltransferase"/>
    <property type="match status" value="2"/>
</dbReference>
<dbReference type="InterPro" id="IPR051486">
    <property type="entry name" value="Hcy_S-methyltransferase"/>
</dbReference>
<evidence type="ECO:0000256" key="4">
    <source>
        <dbReference type="ARBA" id="ARBA00022833"/>
    </source>
</evidence>
<organism evidence="7 8">
    <name type="scientific">Erysiphe pulchra</name>
    <dbReference type="NCBI Taxonomy" id="225359"/>
    <lineage>
        <taxon>Eukaryota</taxon>
        <taxon>Fungi</taxon>
        <taxon>Dikarya</taxon>
        <taxon>Ascomycota</taxon>
        <taxon>Pezizomycotina</taxon>
        <taxon>Leotiomycetes</taxon>
        <taxon>Erysiphales</taxon>
        <taxon>Erysiphaceae</taxon>
        <taxon>Erysiphe</taxon>
    </lineage>
</organism>
<dbReference type="AlphaFoldDB" id="A0A2S4PXS4"/>
<evidence type="ECO:0000256" key="1">
    <source>
        <dbReference type="ARBA" id="ARBA00022603"/>
    </source>
</evidence>
<comment type="caution">
    <text evidence="7">The sequence shown here is derived from an EMBL/GenBank/DDBJ whole genome shotgun (WGS) entry which is preliminary data.</text>
</comment>
<dbReference type="GO" id="GO:0009086">
    <property type="term" value="P:methionine biosynthetic process"/>
    <property type="evidence" value="ECO:0007669"/>
    <property type="project" value="TreeGrafter"/>
</dbReference>
<feature type="binding site" evidence="5">
    <location>
        <position position="334"/>
    </location>
    <ligand>
        <name>Zn(2+)</name>
        <dbReference type="ChEBI" id="CHEBI:29105"/>
    </ligand>
</feature>
<comment type="cofactor">
    <cofactor evidence="5">
        <name>Zn(2+)</name>
        <dbReference type="ChEBI" id="CHEBI:29105"/>
    </cofactor>
</comment>
<feature type="binding site" evidence="5">
    <location>
        <position position="423"/>
    </location>
    <ligand>
        <name>Zn(2+)</name>
        <dbReference type="ChEBI" id="CHEBI:29105"/>
    </ligand>
</feature>
<accession>A0A2S4PXS4</accession>
<evidence type="ECO:0000259" key="6">
    <source>
        <dbReference type="PROSITE" id="PS50970"/>
    </source>
</evidence>
<sequence>MTLLPPIYFLDGGLGTTLADKFGCKFDDSTPLWSSQLLLSSTGSQVLQKCHSAFVNAGADLITTATYQASTREFMNALEESQIKYESADDEGIPNSKNTNELKETNEKFPEILITKENSSRPKREEINRKFCKKTLKITQAHEFMRNAVKLARLSFGEKKGTVVLGLGAAGACLKPSQEYTGNYAGSEVGTSISSIRKWHFERLCVFAHCRKDEKLDKVDENLRFCEPSNFNSCWDDIDLIAFETLPLLQEIIAIREAMAEVYQNGSHYYRSDAGATSASLARKEIARKDFWISCVFPGDKYQLPDGSSVTEIIRSMLCRREKAEIPMGVGINCTSVVKLETLIKKYEEAIFDMILRGEIDSWPSLILYPDGTNGEVYNTTTHEWETKKNHDFNSHSWDEMMFDIVKGAQQRGAWKSIYAGGCCKTTPDDIKRLRSRWNS</sequence>
<evidence type="ECO:0000313" key="7">
    <source>
        <dbReference type="EMBL" id="POS86841.1"/>
    </source>
</evidence>
<dbReference type="GO" id="GO:0046872">
    <property type="term" value="F:metal ion binding"/>
    <property type="evidence" value="ECO:0007669"/>
    <property type="project" value="UniProtKB-KW"/>
</dbReference>
<dbReference type="STRING" id="225359.A0A2S4PXS4"/>
<gene>
    <name evidence="7" type="ORF">EPUL_001278</name>
</gene>
<feature type="domain" description="Hcy-binding" evidence="6">
    <location>
        <begin position="1"/>
        <end position="438"/>
    </location>
</feature>
<dbReference type="Gene3D" id="3.20.20.330">
    <property type="entry name" value="Homocysteine-binding-like domain"/>
    <property type="match status" value="1"/>
</dbReference>
<dbReference type="Proteomes" id="UP000237438">
    <property type="component" value="Unassembled WGS sequence"/>
</dbReference>
<dbReference type="PROSITE" id="PS50970">
    <property type="entry name" value="HCY"/>
    <property type="match status" value="1"/>
</dbReference>
<keyword evidence="3 5" id="KW-0479">Metal-binding</keyword>
<dbReference type="GO" id="GO:0008898">
    <property type="term" value="F:S-adenosylmethionine-homocysteine S-methyltransferase activity"/>
    <property type="evidence" value="ECO:0007669"/>
    <property type="project" value="TreeGrafter"/>
</dbReference>
<protein>
    <recommendedName>
        <fullName evidence="6">Hcy-binding domain-containing protein</fullName>
    </recommendedName>
</protein>
<keyword evidence="4 5" id="KW-0862">Zinc</keyword>
<keyword evidence="8" id="KW-1185">Reference proteome</keyword>
<dbReference type="EMBL" id="PEDP01000240">
    <property type="protein sequence ID" value="POS86841.1"/>
    <property type="molecule type" value="Genomic_DNA"/>
</dbReference>
<dbReference type="OrthoDB" id="261426at2759"/>
<reference evidence="7 8" key="1">
    <citation type="submission" date="2017-10" db="EMBL/GenBank/DDBJ databases">
        <title>Development of genomic resources for the powdery mildew, Erysiphe pulchra.</title>
        <authorList>
            <person name="Wadl P.A."/>
            <person name="Mack B.M."/>
            <person name="Moore G."/>
            <person name="Beltz S.B."/>
        </authorList>
    </citation>
    <scope>NUCLEOTIDE SEQUENCE [LARGE SCALE GENOMIC DNA]</scope>
    <source>
        <strain evidence="7">Cflorida</strain>
    </source>
</reference>
<evidence type="ECO:0000313" key="8">
    <source>
        <dbReference type="Proteomes" id="UP000237438"/>
    </source>
</evidence>